<protein>
    <recommendedName>
        <fullName evidence="8">RING-type domain-containing protein</fullName>
    </recommendedName>
</protein>
<evidence type="ECO:0000313" key="7">
    <source>
        <dbReference type="EMBL" id="CAD9355139.1"/>
    </source>
</evidence>
<organism evidence="7">
    <name type="scientific">Trieres chinensis</name>
    <name type="common">Marine centric diatom</name>
    <name type="synonym">Odontella sinensis</name>
    <dbReference type="NCBI Taxonomy" id="1514140"/>
    <lineage>
        <taxon>Eukaryota</taxon>
        <taxon>Sar</taxon>
        <taxon>Stramenopiles</taxon>
        <taxon>Ochrophyta</taxon>
        <taxon>Bacillariophyta</taxon>
        <taxon>Mediophyceae</taxon>
        <taxon>Biddulphiophycidae</taxon>
        <taxon>Eupodiscales</taxon>
        <taxon>Parodontellaceae</taxon>
        <taxon>Trieres</taxon>
    </lineage>
</organism>
<feature type="domain" description="RING-type" evidence="5">
    <location>
        <begin position="325"/>
        <end position="360"/>
    </location>
</feature>
<evidence type="ECO:0008006" key="8">
    <source>
        <dbReference type="Google" id="ProtNLM"/>
    </source>
</evidence>
<dbReference type="SUPFAM" id="SSF57850">
    <property type="entry name" value="RING/U-box"/>
    <property type="match status" value="1"/>
</dbReference>
<keyword evidence="1" id="KW-0479">Metal-binding</keyword>
<feature type="domain" description="FYVE-type" evidence="6">
    <location>
        <begin position="88"/>
        <end position="156"/>
    </location>
</feature>
<evidence type="ECO:0000256" key="3">
    <source>
        <dbReference type="ARBA" id="ARBA00022833"/>
    </source>
</evidence>
<dbReference type="AlphaFoldDB" id="A0A7S2EUN1"/>
<name>A0A7S2EUN1_TRICV</name>
<dbReference type="PROSITE" id="PS50089">
    <property type="entry name" value="ZF_RING_2"/>
    <property type="match status" value="1"/>
</dbReference>
<evidence type="ECO:0000256" key="4">
    <source>
        <dbReference type="PROSITE-ProRule" id="PRU00175"/>
    </source>
</evidence>
<dbReference type="InterPro" id="IPR017455">
    <property type="entry name" value="Znf_FYVE-rel"/>
</dbReference>
<keyword evidence="3" id="KW-0862">Zinc</keyword>
<dbReference type="Pfam" id="PF13920">
    <property type="entry name" value="zf-C3HC4_3"/>
    <property type="match status" value="1"/>
</dbReference>
<dbReference type="InterPro" id="IPR001841">
    <property type="entry name" value="Znf_RING"/>
</dbReference>
<dbReference type="PROSITE" id="PS50178">
    <property type="entry name" value="ZF_FYVE"/>
    <property type="match status" value="1"/>
</dbReference>
<evidence type="ECO:0000259" key="5">
    <source>
        <dbReference type="PROSITE" id="PS50089"/>
    </source>
</evidence>
<dbReference type="InterPro" id="IPR011011">
    <property type="entry name" value="Znf_FYVE_PHD"/>
</dbReference>
<evidence type="ECO:0000256" key="2">
    <source>
        <dbReference type="ARBA" id="ARBA00022771"/>
    </source>
</evidence>
<dbReference type="InterPro" id="IPR013083">
    <property type="entry name" value="Znf_RING/FYVE/PHD"/>
</dbReference>
<dbReference type="EMBL" id="HBGO01031001">
    <property type="protein sequence ID" value="CAD9355139.1"/>
    <property type="molecule type" value="Transcribed_RNA"/>
</dbReference>
<proteinExistence type="predicted"/>
<keyword evidence="2 4" id="KW-0863">Zinc-finger</keyword>
<evidence type="ECO:0000259" key="6">
    <source>
        <dbReference type="PROSITE" id="PS50178"/>
    </source>
</evidence>
<dbReference type="SUPFAM" id="SSF57903">
    <property type="entry name" value="FYVE/PHD zinc finger"/>
    <property type="match status" value="1"/>
</dbReference>
<gene>
    <name evidence="7" type="ORF">OSIN01602_LOCUS17804</name>
</gene>
<dbReference type="Gene3D" id="3.30.40.10">
    <property type="entry name" value="Zinc/RING finger domain, C3HC4 (zinc finger)"/>
    <property type="match status" value="2"/>
</dbReference>
<evidence type="ECO:0000256" key="1">
    <source>
        <dbReference type="ARBA" id="ARBA00022723"/>
    </source>
</evidence>
<sequence>MSQQRRQSTSFEISEIGNVPIRTRHPHTSSVHFSPSTNRWIATINLGEDTHTELLRRNCLTFSFITETEAKRFEKAYAPPRMMSFTPQDVSPSCFICDLPFPEKNGHRRVHHLNCRNCGVAVCKSCCTTWSPGMIPKTFMMSENGRQTCVRVCTSCDWLSNAFCIALLKGRLEDSKTLYRSGNMNLRSTYPDIGGEAMFPVHCAVMGGNLDVLRWLVDTHGCPISLEKTNVPPSQHKNYVVTSKGRSVMDLAMTGRQKIDILRYLVVEKNLRVQDAKNPKLAVSALDALLRQPLQMDYTDVPMLEANVPARIESDEFSSTIFDACTLCYEKTVDCVLIPCGHQMCCVDCGQNLKICPVCKVNCSVLRVFRS</sequence>
<dbReference type="GO" id="GO:0008270">
    <property type="term" value="F:zinc ion binding"/>
    <property type="evidence" value="ECO:0007669"/>
    <property type="project" value="UniProtKB-KW"/>
</dbReference>
<reference evidence="7" key="1">
    <citation type="submission" date="2021-01" db="EMBL/GenBank/DDBJ databases">
        <authorList>
            <person name="Corre E."/>
            <person name="Pelletier E."/>
            <person name="Niang G."/>
            <person name="Scheremetjew M."/>
            <person name="Finn R."/>
            <person name="Kale V."/>
            <person name="Holt S."/>
            <person name="Cochrane G."/>
            <person name="Meng A."/>
            <person name="Brown T."/>
            <person name="Cohen L."/>
        </authorList>
    </citation>
    <scope>NUCLEOTIDE SEQUENCE</scope>
    <source>
        <strain evidence="7">Grunow 1884</strain>
    </source>
</reference>
<accession>A0A7S2EUN1</accession>